<dbReference type="PROSITE" id="PS51671">
    <property type="entry name" value="ACT"/>
    <property type="match status" value="1"/>
</dbReference>
<evidence type="ECO:0000313" key="3">
    <source>
        <dbReference type="Proteomes" id="UP000599024"/>
    </source>
</evidence>
<dbReference type="CDD" id="cd04908">
    <property type="entry name" value="ACT_Bt0572_1"/>
    <property type="match status" value="1"/>
</dbReference>
<sequence>MRVEQIAVFLENKSGRLAEITATLATAGINIRALSVADTSDFGILRLIVDDVEQAKQVLKDGGFTVGITNVIAVEVDDRSGGLASVLKTIDHAEINVEYMYAFVNNSGENAVLIFRFDDMDRAIAALQGDRFSLLSGEQICSL</sequence>
<comment type="caution">
    <text evidence="2">The sequence shown here is derived from an EMBL/GenBank/DDBJ whole genome shotgun (WGS) entry which is preliminary data.</text>
</comment>
<dbReference type="InterPro" id="IPR045865">
    <property type="entry name" value="ACT-like_dom_sf"/>
</dbReference>
<dbReference type="Proteomes" id="UP000599024">
    <property type="component" value="Unassembled WGS sequence"/>
</dbReference>
<dbReference type="AlphaFoldDB" id="A0A8J6N7E5"/>
<dbReference type="InterPro" id="IPR045739">
    <property type="entry name" value="ACT_dom_pair"/>
</dbReference>
<dbReference type="InterPro" id="IPR002912">
    <property type="entry name" value="ACT_dom"/>
</dbReference>
<feature type="domain" description="ACT" evidence="1">
    <location>
        <begin position="5"/>
        <end position="79"/>
    </location>
</feature>
<dbReference type="SUPFAM" id="SSF55021">
    <property type="entry name" value="ACT-like"/>
    <property type="match status" value="2"/>
</dbReference>
<dbReference type="EMBL" id="JACNLK010000085">
    <property type="protein sequence ID" value="MBC8209253.1"/>
    <property type="molecule type" value="Genomic_DNA"/>
</dbReference>
<dbReference type="Pfam" id="PF19571">
    <property type="entry name" value="ACT_8"/>
    <property type="match status" value="1"/>
</dbReference>
<accession>A0A8J6N7E5</accession>
<dbReference type="Gene3D" id="3.30.2130.10">
    <property type="entry name" value="VC0802-like"/>
    <property type="match status" value="1"/>
</dbReference>
<reference evidence="2 3" key="1">
    <citation type="submission" date="2020-08" db="EMBL/GenBank/DDBJ databases">
        <title>Bridging the membrane lipid divide: bacteria of the FCB group superphylum have the potential to synthesize archaeal ether lipids.</title>
        <authorList>
            <person name="Villanueva L."/>
            <person name="Von Meijenfeldt F.A.B."/>
            <person name="Westbye A.B."/>
            <person name="Yadav S."/>
            <person name="Hopmans E.C."/>
            <person name="Dutilh B.E."/>
            <person name="Sinninghe Damste J.S."/>
        </authorList>
    </citation>
    <scope>NUCLEOTIDE SEQUENCE [LARGE SCALE GENOMIC DNA]</scope>
    <source>
        <strain evidence="2">NIOZ-UU81</strain>
    </source>
</reference>
<protein>
    <submittedName>
        <fullName evidence="2">ACT domain-containing protein</fullName>
    </submittedName>
</protein>
<evidence type="ECO:0000259" key="1">
    <source>
        <dbReference type="PROSITE" id="PS51671"/>
    </source>
</evidence>
<name>A0A8J6N7E5_9BACT</name>
<dbReference type="CDD" id="cd04882">
    <property type="entry name" value="ACT_Bt0572_2"/>
    <property type="match status" value="1"/>
</dbReference>
<proteinExistence type="predicted"/>
<gene>
    <name evidence="2" type="ORF">H8E79_08830</name>
</gene>
<dbReference type="PANTHER" id="PTHR40099">
    <property type="entry name" value="ACETOLACTATE SYNTHASE, SMALL SUBUNIT"/>
    <property type="match status" value="1"/>
</dbReference>
<dbReference type="PANTHER" id="PTHR40099:SF1">
    <property type="entry name" value="ACETOLACTATE SYNTHASE, SMALL SUBUNIT"/>
    <property type="match status" value="1"/>
</dbReference>
<evidence type="ECO:0000313" key="2">
    <source>
        <dbReference type="EMBL" id="MBC8209253.1"/>
    </source>
</evidence>
<organism evidence="2 3">
    <name type="scientific">Candidatus Desulfatifera sulfidica</name>
    <dbReference type="NCBI Taxonomy" id="2841691"/>
    <lineage>
        <taxon>Bacteria</taxon>
        <taxon>Pseudomonadati</taxon>
        <taxon>Thermodesulfobacteriota</taxon>
        <taxon>Desulfobulbia</taxon>
        <taxon>Desulfobulbales</taxon>
        <taxon>Desulfobulbaceae</taxon>
        <taxon>Candidatus Desulfatifera</taxon>
    </lineage>
</organism>